<evidence type="ECO:0008006" key="9">
    <source>
        <dbReference type="Google" id="ProtNLM"/>
    </source>
</evidence>
<sequence length="623" mass="67856">MRRPPRNSCSQIAERTRSKVGDLLGAGTISAIVGVEGGRGSAVFGEVVSELPYGFPKLLVSSARPALLAKLATHSDIILYPALVDLFGLNVFTTRLLENVERAIAATHYAPAKLGRNKKIVAITADQLLHFTCEKSPRLGGTTAFSNGMVWVPCSAQARAANIDDTIADARTYLQHELGVYYRAQFIDAYLEDSPSALTALENGTSVKFTLAITPDYHSSQLGGADKGRALSPAPYDGRLLGKDFDLIGHPIRVVLGGMMISSSEVKSFLNPLQSVASLKHVLTCLSRYARDRLSFSRGTELSGGNALIARLLVSLREYGVEIWPYSPAVELTKEGWRVTGAIIKRINVGIRVRASRGVVLATGGFARNAQLRTDLSGAHQHDVTLAHADVNGDRIGLATTLGAAIDKDVASAGFWSPVSILKRGSGSQVVPYGWLDRGRPGVIAVGPNARRFVNESNSYHDICLAVFENGYPADKRFYFICDHQFVRLRGMGHLLPWPWTLSIGEYVRLGYVKAGETISELAKQLGLDPAVLQKTTEEHNGHAAQGRDPSLSVGNRLSIARSAIRSSGKIQILDQSKTDHLSRCRSFRQRSARRPDWRRTVTETSWMHKATQSRVFMLAATT</sequence>
<dbReference type="Pfam" id="PF00890">
    <property type="entry name" value="FAD_binding_2"/>
    <property type="match status" value="1"/>
</dbReference>
<organism evidence="7 8">
    <name type="scientific">Bradyrhizobium yuanmingense</name>
    <dbReference type="NCBI Taxonomy" id="108015"/>
    <lineage>
        <taxon>Bacteria</taxon>
        <taxon>Pseudomonadati</taxon>
        <taxon>Pseudomonadota</taxon>
        <taxon>Alphaproteobacteria</taxon>
        <taxon>Hyphomicrobiales</taxon>
        <taxon>Nitrobacteraceae</taxon>
        <taxon>Bradyrhizobium</taxon>
    </lineage>
</organism>
<name>A0ABV4GM69_9BRAD</name>
<dbReference type="InterPro" id="IPR036188">
    <property type="entry name" value="FAD/NAD-bd_sf"/>
</dbReference>
<evidence type="ECO:0000256" key="2">
    <source>
        <dbReference type="ARBA" id="ARBA00022630"/>
    </source>
</evidence>
<comment type="cofactor">
    <cofactor evidence="1">
        <name>FAD</name>
        <dbReference type="ChEBI" id="CHEBI:57692"/>
    </cofactor>
</comment>
<keyword evidence="2" id="KW-0285">Flavoprotein</keyword>
<evidence type="ECO:0000259" key="6">
    <source>
        <dbReference type="Pfam" id="PF06792"/>
    </source>
</evidence>
<keyword evidence="4" id="KW-0560">Oxidoreductase</keyword>
<accession>A0ABV4GM69</accession>
<evidence type="ECO:0000256" key="1">
    <source>
        <dbReference type="ARBA" id="ARBA00001974"/>
    </source>
</evidence>
<keyword evidence="8" id="KW-1185">Reference proteome</keyword>
<evidence type="ECO:0000259" key="5">
    <source>
        <dbReference type="Pfam" id="PF00890"/>
    </source>
</evidence>
<evidence type="ECO:0000313" key="7">
    <source>
        <dbReference type="EMBL" id="MEY9473040.1"/>
    </source>
</evidence>
<evidence type="ECO:0000256" key="4">
    <source>
        <dbReference type="ARBA" id="ARBA00023002"/>
    </source>
</evidence>
<evidence type="ECO:0000313" key="8">
    <source>
        <dbReference type="Proteomes" id="UP001565474"/>
    </source>
</evidence>
<dbReference type="Gene3D" id="3.50.50.60">
    <property type="entry name" value="FAD/NAD(P)-binding domain"/>
    <property type="match status" value="1"/>
</dbReference>
<dbReference type="SUPFAM" id="SSF56425">
    <property type="entry name" value="Succinate dehydrogenase/fumarate reductase flavoprotein, catalytic domain"/>
    <property type="match status" value="1"/>
</dbReference>
<dbReference type="Proteomes" id="UP001565474">
    <property type="component" value="Unassembled WGS sequence"/>
</dbReference>
<feature type="domain" description="FAD-dependent oxidoreductase 2 FAD-binding" evidence="5">
    <location>
        <begin position="134"/>
        <end position="551"/>
    </location>
</feature>
<dbReference type="InterPro" id="IPR050315">
    <property type="entry name" value="FAD-oxidoreductase_2"/>
</dbReference>
<protein>
    <recommendedName>
        <fullName evidence="9">FAD-binding protein</fullName>
    </recommendedName>
</protein>
<dbReference type="Gene3D" id="3.40.50.12020">
    <property type="entry name" value="Uncharacterised protein family UPF0261, NN domain"/>
    <property type="match status" value="1"/>
</dbReference>
<dbReference type="EMBL" id="JBGBZN010000002">
    <property type="protein sequence ID" value="MEY9473040.1"/>
    <property type="molecule type" value="Genomic_DNA"/>
</dbReference>
<dbReference type="Pfam" id="PF06792">
    <property type="entry name" value="UPF0261"/>
    <property type="match status" value="1"/>
</dbReference>
<dbReference type="PANTHER" id="PTHR43400:SF10">
    <property type="entry name" value="3-OXOSTEROID 1-DEHYDROGENASE"/>
    <property type="match status" value="1"/>
</dbReference>
<dbReference type="PANTHER" id="PTHR43400">
    <property type="entry name" value="FUMARATE REDUCTASE"/>
    <property type="match status" value="1"/>
</dbReference>
<dbReference type="InterPro" id="IPR027477">
    <property type="entry name" value="Succ_DH/fumarate_Rdtase_cat_sf"/>
</dbReference>
<evidence type="ECO:0000256" key="3">
    <source>
        <dbReference type="ARBA" id="ARBA00022827"/>
    </source>
</evidence>
<reference evidence="7 8" key="1">
    <citation type="submission" date="2024-07" db="EMBL/GenBank/DDBJ databases">
        <title>Genomic Encyclopedia of Type Strains, Phase V (KMG-V): Genome sequencing to study the core and pangenomes of soil and plant-associated prokaryotes.</title>
        <authorList>
            <person name="Whitman W."/>
        </authorList>
    </citation>
    <scope>NUCLEOTIDE SEQUENCE [LARGE SCALE GENOMIC DNA]</scope>
    <source>
        <strain evidence="7 8">USDA 222</strain>
    </source>
</reference>
<proteinExistence type="predicted"/>
<keyword evidence="3" id="KW-0274">FAD</keyword>
<dbReference type="SUPFAM" id="SSF51905">
    <property type="entry name" value="FAD/NAD(P)-binding domain"/>
    <property type="match status" value="1"/>
</dbReference>
<dbReference type="InterPro" id="IPR003953">
    <property type="entry name" value="FAD-dep_OxRdtase_2_FAD-bd"/>
</dbReference>
<gene>
    <name evidence="7" type="ORF">ABH992_005439</name>
</gene>
<dbReference type="InterPro" id="IPR044122">
    <property type="entry name" value="UPF0261_N"/>
</dbReference>
<comment type="caution">
    <text evidence="7">The sequence shown here is derived from an EMBL/GenBank/DDBJ whole genome shotgun (WGS) entry which is preliminary data.</text>
</comment>
<feature type="domain" description="UPF0261" evidence="6">
    <location>
        <begin position="10"/>
        <end position="107"/>
    </location>
</feature>